<evidence type="ECO:0000256" key="6">
    <source>
        <dbReference type="ARBA" id="ARBA00022786"/>
    </source>
</evidence>
<dbReference type="SUPFAM" id="SSF48371">
    <property type="entry name" value="ARM repeat"/>
    <property type="match status" value="1"/>
</dbReference>
<evidence type="ECO:0000256" key="2">
    <source>
        <dbReference type="ARBA" id="ARBA00004906"/>
    </source>
</evidence>
<dbReference type="PANTHER" id="PTHR23315">
    <property type="entry name" value="U BOX DOMAIN-CONTAINING"/>
    <property type="match status" value="1"/>
</dbReference>
<dbReference type="GeneID" id="109723553"/>
<protein>
    <recommendedName>
        <fullName evidence="3">RING-type E3 ubiquitin transferase</fullName>
        <ecNumber evidence="3">2.3.2.27</ecNumber>
    </recommendedName>
</protein>
<dbReference type="GO" id="GO:0061630">
    <property type="term" value="F:ubiquitin protein ligase activity"/>
    <property type="evidence" value="ECO:0007669"/>
    <property type="project" value="UniProtKB-EC"/>
</dbReference>
<dbReference type="FunFam" id="1.25.10.10:FF:000330">
    <property type="entry name" value="RING-type E3 ubiquitin transferase"/>
    <property type="match status" value="1"/>
</dbReference>
<dbReference type="OrthoDB" id="7537227at2759"/>
<evidence type="ECO:0000256" key="4">
    <source>
        <dbReference type="ARBA" id="ARBA00022679"/>
    </source>
</evidence>
<evidence type="ECO:0000256" key="3">
    <source>
        <dbReference type="ARBA" id="ARBA00012483"/>
    </source>
</evidence>
<organism evidence="9 10">
    <name type="scientific">Ananas comosus</name>
    <name type="common">Pineapple</name>
    <name type="synonym">Ananas ananas</name>
    <dbReference type="NCBI Taxonomy" id="4615"/>
    <lineage>
        <taxon>Eukaryota</taxon>
        <taxon>Viridiplantae</taxon>
        <taxon>Streptophyta</taxon>
        <taxon>Embryophyta</taxon>
        <taxon>Tracheophyta</taxon>
        <taxon>Spermatophyta</taxon>
        <taxon>Magnoliopsida</taxon>
        <taxon>Liliopsida</taxon>
        <taxon>Poales</taxon>
        <taxon>Bromeliaceae</taxon>
        <taxon>Bromelioideae</taxon>
        <taxon>Ananas</taxon>
    </lineage>
</organism>
<keyword evidence="9" id="KW-1185">Reference proteome</keyword>
<dbReference type="Pfam" id="PF04564">
    <property type="entry name" value="U-box"/>
    <property type="match status" value="1"/>
</dbReference>
<feature type="domain" description="U-box" evidence="8">
    <location>
        <begin position="80"/>
        <end position="154"/>
    </location>
</feature>
<evidence type="ECO:0000256" key="7">
    <source>
        <dbReference type="PROSITE-ProRule" id="PRU00259"/>
    </source>
</evidence>
<dbReference type="AlphaFoldDB" id="A0A6P5GIG5"/>
<comment type="catalytic activity">
    <reaction evidence="1">
        <text>S-ubiquitinyl-[E2 ubiquitin-conjugating enzyme]-L-cysteine + [acceptor protein]-L-lysine = [E2 ubiquitin-conjugating enzyme]-L-cysteine + N(6)-ubiquitinyl-[acceptor protein]-L-lysine.</text>
        <dbReference type="EC" id="2.3.2.27"/>
    </reaction>
</comment>
<dbReference type="Gene3D" id="1.25.10.10">
    <property type="entry name" value="Leucine-rich Repeat Variant"/>
    <property type="match status" value="1"/>
</dbReference>
<dbReference type="SMART" id="SM00504">
    <property type="entry name" value="Ubox"/>
    <property type="match status" value="1"/>
</dbReference>
<reference evidence="10" key="2">
    <citation type="submission" date="2025-08" db="UniProtKB">
        <authorList>
            <consortium name="RefSeq"/>
        </authorList>
    </citation>
    <scope>IDENTIFICATION</scope>
    <source>
        <tissue evidence="10">Leaf</tissue>
    </source>
</reference>
<gene>
    <name evidence="10" type="primary">LOC109723553</name>
</gene>
<evidence type="ECO:0000313" key="10">
    <source>
        <dbReference type="RefSeq" id="XP_020107567.1"/>
    </source>
</evidence>
<dbReference type="SMART" id="SM00185">
    <property type="entry name" value="ARM"/>
    <property type="match status" value="2"/>
</dbReference>
<dbReference type="Proteomes" id="UP000515123">
    <property type="component" value="Linkage group 17"/>
</dbReference>
<dbReference type="InterPro" id="IPR003613">
    <property type="entry name" value="Ubox_domain"/>
</dbReference>
<dbReference type="Pfam" id="PF25598">
    <property type="entry name" value="ARM_PUB"/>
    <property type="match status" value="1"/>
</dbReference>
<evidence type="ECO:0000256" key="1">
    <source>
        <dbReference type="ARBA" id="ARBA00000900"/>
    </source>
</evidence>
<keyword evidence="4" id="KW-0808">Transferase</keyword>
<dbReference type="InterPro" id="IPR045210">
    <property type="entry name" value="RING-Ubox_PUB"/>
</dbReference>
<sequence length="468" mass="52073">MAKSGAAAVAAAVEDAELRRELRRLVRAIAEDNEVPVATYEEAARVLSALRELRFGAINGDSNGKERRKEEGEREVESLEIPKRFLCPISSELMRDPVVVASGQTYDRPFIEEWLNSGNRICPQSQQVLANTILTPNLLIRSMISEWCTDHGLIPPQLKIEEDGLLRTKNERSSFNDLLNVISLPSSSVFEQKKAVRELRLLTKLSRSFRTIVVENPSSFCQLLSILSSPNLHRDREVEEDMVTTILNLSIDDDNKKIVGENPRVIPLLIEALQFGTMEARGNSAAALFTLSALDSNKLRIGEMGVMKPLVDLLENGNPNAKKDAASAIFNLCMAHENRVRAVKGGAIGASLKSIEDQSLVDESLAILALLSNDQDAVEEISERRGVSCLLRMIRQNSCPHNKENAVVVLFAICMYDRTKLTEIGEEERLNGTVSWMVRHGTSRGRRKASGILERLKRISTHSMHHSC</sequence>
<evidence type="ECO:0000259" key="8">
    <source>
        <dbReference type="PROSITE" id="PS51698"/>
    </source>
</evidence>
<evidence type="ECO:0000313" key="9">
    <source>
        <dbReference type="Proteomes" id="UP000515123"/>
    </source>
</evidence>
<dbReference type="InterPro" id="IPR013083">
    <property type="entry name" value="Znf_RING/FYVE/PHD"/>
</dbReference>
<dbReference type="InterPro" id="IPR011989">
    <property type="entry name" value="ARM-like"/>
</dbReference>
<dbReference type="GO" id="GO:0016567">
    <property type="term" value="P:protein ubiquitination"/>
    <property type="evidence" value="ECO:0007669"/>
    <property type="project" value="UniProtKB-UniPathway"/>
</dbReference>
<name>A0A6P5GIG5_ANACO</name>
<keyword evidence="6" id="KW-0833">Ubl conjugation pathway</keyword>
<dbReference type="InterPro" id="IPR016024">
    <property type="entry name" value="ARM-type_fold"/>
</dbReference>
<dbReference type="InterPro" id="IPR000225">
    <property type="entry name" value="Armadillo"/>
</dbReference>
<dbReference type="PROSITE" id="PS50176">
    <property type="entry name" value="ARM_REPEAT"/>
    <property type="match status" value="1"/>
</dbReference>
<dbReference type="PANTHER" id="PTHR23315:SF253">
    <property type="entry name" value="U-BOX DOMAIN-CONTAINING PROTEIN 9"/>
    <property type="match status" value="1"/>
</dbReference>
<dbReference type="InterPro" id="IPR058678">
    <property type="entry name" value="ARM_PUB"/>
</dbReference>
<comment type="pathway">
    <text evidence="2">Protein modification; protein ubiquitination.</text>
</comment>
<dbReference type="CDD" id="cd16664">
    <property type="entry name" value="RING-Ubox_PUB"/>
    <property type="match status" value="1"/>
</dbReference>
<dbReference type="UniPathway" id="UPA00143"/>
<proteinExistence type="predicted"/>
<dbReference type="PROSITE" id="PS51698">
    <property type="entry name" value="U_BOX"/>
    <property type="match status" value="1"/>
</dbReference>
<feature type="repeat" description="ARM" evidence="7">
    <location>
        <begin position="305"/>
        <end position="347"/>
    </location>
</feature>
<dbReference type="RefSeq" id="XP_020107567.1">
    <property type="nucleotide sequence ID" value="XM_020251978.1"/>
</dbReference>
<dbReference type="FunFam" id="3.30.40.10:FF:000114">
    <property type="entry name" value="RING-type E3 ubiquitin transferase"/>
    <property type="match status" value="1"/>
</dbReference>
<dbReference type="Gene3D" id="3.30.40.10">
    <property type="entry name" value="Zinc/RING finger domain, C3HC4 (zinc finger)"/>
    <property type="match status" value="1"/>
</dbReference>
<dbReference type="SUPFAM" id="SSF57850">
    <property type="entry name" value="RING/U-box"/>
    <property type="match status" value="1"/>
</dbReference>
<accession>A0A6P5GIG5</accession>
<dbReference type="Gramene" id="Aco021416.1.mrna1">
    <property type="protein sequence ID" value="Aco021416.1.mrna1"/>
    <property type="gene ID" value="Aco021416.1.path1"/>
</dbReference>
<dbReference type="EC" id="2.3.2.27" evidence="3"/>
<keyword evidence="5" id="KW-0677">Repeat</keyword>
<evidence type="ECO:0000256" key="5">
    <source>
        <dbReference type="ARBA" id="ARBA00022737"/>
    </source>
</evidence>
<reference evidence="9" key="1">
    <citation type="journal article" date="2015" name="Nat. Genet.">
        <title>The pineapple genome and the evolution of CAM photosynthesis.</title>
        <authorList>
            <person name="Ming R."/>
            <person name="VanBuren R."/>
            <person name="Wai C.M."/>
            <person name="Tang H."/>
            <person name="Schatz M.C."/>
            <person name="Bowers J.E."/>
            <person name="Lyons E."/>
            <person name="Wang M.L."/>
            <person name="Chen J."/>
            <person name="Biggers E."/>
            <person name="Zhang J."/>
            <person name="Huang L."/>
            <person name="Zhang L."/>
            <person name="Miao W."/>
            <person name="Zhang J."/>
            <person name="Ye Z."/>
            <person name="Miao C."/>
            <person name="Lin Z."/>
            <person name="Wang H."/>
            <person name="Zhou H."/>
            <person name="Yim W.C."/>
            <person name="Priest H.D."/>
            <person name="Zheng C."/>
            <person name="Woodhouse M."/>
            <person name="Edger P.P."/>
            <person name="Guyot R."/>
            <person name="Guo H.B."/>
            <person name="Guo H."/>
            <person name="Zheng G."/>
            <person name="Singh R."/>
            <person name="Sharma A."/>
            <person name="Min X."/>
            <person name="Zheng Y."/>
            <person name="Lee H."/>
            <person name="Gurtowski J."/>
            <person name="Sedlazeck F.J."/>
            <person name="Harkess A."/>
            <person name="McKain M.R."/>
            <person name="Liao Z."/>
            <person name="Fang J."/>
            <person name="Liu J."/>
            <person name="Zhang X."/>
            <person name="Zhang Q."/>
            <person name="Hu W."/>
            <person name="Qin Y."/>
            <person name="Wang K."/>
            <person name="Chen L.Y."/>
            <person name="Shirley N."/>
            <person name="Lin Y.R."/>
            <person name="Liu L.Y."/>
            <person name="Hernandez A.G."/>
            <person name="Wright C.L."/>
            <person name="Bulone V."/>
            <person name="Tuskan G.A."/>
            <person name="Heath K."/>
            <person name="Zee F."/>
            <person name="Moore P.H."/>
            <person name="Sunkar R."/>
            <person name="Leebens-Mack J.H."/>
            <person name="Mockler T."/>
            <person name="Bennetzen J.L."/>
            <person name="Freeling M."/>
            <person name="Sankoff D."/>
            <person name="Paterson A.H."/>
            <person name="Zhu X."/>
            <person name="Yang X."/>
            <person name="Smith J.A."/>
            <person name="Cushman J.C."/>
            <person name="Paull R.E."/>
            <person name="Yu Q."/>
        </authorList>
    </citation>
    <scope>NUCLEOTIDE SEQUENCE [LARGE SCALE GENOMIC DNA]</scope>
    <source>
        <strain evidence="9">cv. F153</strain>
    </source>
</reference>